<accession>G2H1K7</accession>
<reference evidence="1 2" key="1">
    <citation type="journal article" date="2012" name="Genome Res.">
        <title>Genomic basis of endosymbiont-conferred protection against an insect parasitoid.</title>
        <authorList>
            <person name="Hansen A.K."/>
            <person name="Vorburger C."/>
            <person name="Moran N.A."/>
        </authorList>
    </citation>
    <scope>NUCLEOTIDE SEQUENCE [LARGE SCALE GENOMIC DNA]</scope>
    <source>
        <strain evidence="2">R5.15</strain>
    </source>
</reference>
<protein>
    <submittedName>
        <fullName evidence="1">Uncharacterized protein</fullName>
    </submittedName>
</protein>
<comment type="caution">
    <text evidence="1">The sequence shown here is derived from an EMBL/GenBank/DDBJ whole genome shotgun (WGS) entry which is preliminary data.</text>
</comment>
<dbReference type="RefSeq" id="WP_006707586.1">
    <property type="nucleotide sequence ID" value="NZ_AGCA01000456.1"/>
</dbReference>
<name>G2H1K7_9ENTR</name>
<keyword evidence="2" id="KW-1185">Reference proteome</keyword>
<evidence type="ECO:0000313" key="1">
    <source>
        <dbReference type="EMBL" id="EGY28122.1"/>
    </source>
</evidence>
<evidence type="ECO:0000313" key="2">
    <source>
        <dbReference type="Proteomes" id="UP000004116"/>
    </source>
</evidence>
<organism evidence="1 2">
    <name type="scientific">Candidatus Regiella insecticola 5.15</name>
    <dbReference type="NCBI Taxonomy" id="1005043"/>
    <lineage>
        <taxon>Bacteria</taxon>
        <taxon>Pseudomonadati</taxon>
        <taxon>Pseudomonadota</taxon>
        <taxon>Gammaproteobacteria</taxon>
        <taxon>Enterobacterales</taxon>
        <taxon>Enterobacteriaceae</taxon>
        <taxon>aphid secondary symbionts</taxon>
        <taxon>Candidatus Regiella</taxon>
    </lineage>
</organism>
<dbReference type="Proteomes" id="UP000004116">
    <property type="component" value="Unassembled WGS sequence"/>
</dbReference>
<dbReference type="AlphaFoldDB" id="G2H1K7"/>
<gene>
    <name evidence="1" type="ORF">Rin_00019500</name>
</gene>
<proteinExistence type="predicted"/>
<dbReference type="EMBL" id="AGCA01000456">
    <property type="protein sequence ID" value="EGY28122.1"/>
    <property type="molecule type" value="Genomic_DNA"/>
</dbReference>
<sequence>MDKETLIREIHDVLGIDSPFFYRIKRLLNEYQALSIVSDTQELCLLARLQTELELLLIGENRFADPPSKPKIQTALNYVLQKKQSLLMPVEKKSISFGSARSALFKLLT</sequence>